<keyword evidence="6" id="KW-1185">Reference proteome</keyword>
<comment type="similarity">
    <text evidence="2">Belongs to the TACO1 family.</text>
</comment>
<accession>A0A9W4TT67</accession>
<dbReference type="SUPFAM" id="SSF75625">
    <property type="entry name" value="YebC-like"/>
    <property type="match status" value="1"/>
</dbReference>
<dbReference type="InterPro" id="IPR029072">
    <property type="entry name" value="YebC-like"/>
</dbReference>
<dbReference type="GO" id="GO:0005739">
    <property type="term" value="C:mitochondrion"/>
    <property type="evidence" value="ECO:0007669"/>
    <property type="project" value="UniProtKB-SubCell"/>
</dbReference>
<evidence type="ECO:0000313" key="5">
    <source>
        <dbReference type="EMBL" id="CAI5756447.1"/>
    </source>
</evidence>
<dbReference type="OrthoDB" id="2017544at2759"/>
<dbReference type="Gene3D" id="3.30.70.980">
    <property type="match status" value="2"/>
</dbReference>
<dbReference type="PANTHER" id="PTHR12532">
    <property type="entry name" value="TRANSLATIONAL ACTIVATOR OF CYTOCHROME C OXIDASE 1"/>
    <property type="match status" value="1"/>
</dbReference>
<dbReference type="Pfam" id="PF20772">
    <property type="entry name" value="TACO1_YebC_N"/>
    <property type="match status" value="1"/>
</dbReference>
<dbReference type="InterPro" id="IPR049083">
    <property type="entry name" value="TACO1_YebC_N"/>
</dbReference>
<organism evidence="5 6">
    <name type="scientific">Candida verbasci</name>
    <dbReference type="NCBI Taxonomy" id="1227364"/>
    <lineage>
        <taxon>Eukaryota</taxon>
        <taxon>Fungi</taxon>
        <taxon>Dikarya</taxon>
        <taxon>Ascomycota</taxon>
        <taxon>Saccharomycotina</taxon>
        <taxon>Pichiomycetes</taxon>
        <taxon>Debaryomycetaceae</taxon>
        <taxon>Candida/Lodderomyces clade</taxon>
        <taxon>Candida</taxon>
    </lineage>
</organism>
<sequence length="287" mass="32668">MIIRNLTRIKNNVIGNGNRQFLRFAGHSKWQNIRHDKAKNDLKKSKEATLLATKIESCVRGGGKEVKFNATLEQLLEKAKRLNITKQVIDKAIKRGAGEIESDTKQVETQYEFIGPDGVALILTALTDNKARTVAKVKTALTQFQANLSPCSYMFEKKGEIILYAKQDEKFDDVFDVVLELGAEDVEEIEFNDQHQQDKLHKLYRIICEPNEIHSLSNELTAKGYKLFDSSVRYISNPDSQVDFPEENSKGYFKAINEIDSIVEITDIFTNIKDEQISRIEDSFNSA</sequence>
<dbReference type="InterPro" id="IPR017856">
    <property type="entry name" value="Integrase-like_N"/>
</dbReference>
<proteinExistence type="inferred from homology"/>
<name>A0A9W4TT67_9ASCO</name>
<feature type="domain" description="TACO1/YebC-like second and third" evidence="3">
    <location>
        <begin position="108"/>
        <end position="272"/>
    </location>
</feature>
<comment type="caution">
    <text evidence="5">The sequence shown here is derived from an EMBL/GenBank/DDBJ whole genome shotgun (WGS) entry which is preliminary data.</text>
</comment>
<reference evidence="5" key="1">
    <citation type="submission" date="2022-12" db="EMBL/GenBank/DDBJ databases">
        <authorList>
            <person name="Brejova B."/>
        </authorList>
    </citation>
    <scope>NUCLEOTIDE SEQUENCE</scope>
</reference>
<evidence type="ECO:0000259" key="3">
    <source>
        <dbReference type="Pfam" id="PF01709"/>
    </source>
</evidence>
<feature type="domain" description="TACO1/YebC-like N-terminal" evidence="4">
    <location>
        <begin position="28"/>
        <end position="99"/>
    </location>
</feature>
<gene>
    <name evidence="5" type="ORF">CANVERA_P0963</name>
</gene>
<dbReference type="Gene3D" id="1.10.10.200">
    <property type="match status" value="1"/>
</dbReference>
<protein>
    <submittedName>
        <fullName evidence="5">Uncharacterized protein</fullName>
    </submittedName>
</protein>
<dbReference type="EMBL" id="CANTUO010000001">
    <property type="protein sequence ID" value="CAI5756447.1"/>
    <property type="molecule type" value="Genomic_DNA"/>
</dbReference>
<evidence type="ECO:0000256" key="1">
    <source>
        <dbReference type="ARBA" id="ARBA00004173"/>
    </source>
</evidence>
<dbReference type="Pfam" id="PF01709">
    <property type="entry name" value="Transcrip_reg"/>
    <property type="match status" value="1"/>
</dbReference>
<dbReference type="InterPro" id="IPR002876">
    <property type="entry name" value="Transcrip_reg_TACO1-like"/>
</dbReference>
<dbReference type="InterPro" id="IPR026564">
    <property type="entry name" value="Transcrip_reg_TACO1-like_dom3"/>
</dbReference>
<dbReference type="HAMAP" id="MF_00693">
    <property type="entry name" value="Transcrip_reg_TACO1"/>
    <property type="match status" value="1"/>
</dbReference>
<dbReference type="FunFam" id="1.10.10.200:FF:000002">
    <property type="entry name" value="Probable transcriptional regulatory protein CLM62_37755"/>
    <property type="match status" value="1"/>
</dbReference>
<evidence type="ECO:0000256" key="2">
    <source>
        <dbReference type="ARBA" id="ARBA00008724"/>
    </source>
</evidence>
<dbReference type="InterPro" id="IPR048300">
    <property type="entry name" value="TACO1_YebC-like_2nd/3rd_dom"/>
</dbReference>
<dbReference type="Proteomes" id="UP001152885">
    <property type="component" value="Unassembled WGS sequence"/>
</dbReference>
<evidence type="ECO:0000313" key="6">
    <source>
        <dbReference type="Proteomes" id="UP001152885"/>
    </source>
</evidence>
<comment type="subcellular location">
    <subcellularLocation>
        <location evidence="1">Mitochondrion</location>
    </subcellularLocation>
</comment>
<evidence type="ECO:0000259" key="4">
    <source>
        <dbReference type="Pfam" id="PF20772"/>
    </source>
</evidence>
<dbReference type="PANTHER" id="PTHR12532:SF0">
    <property type="entry name" value="TRANSLATIONAL ACTIVATOR OF CYTOCHROME C OXIDASE 1"/>
    <property type="match status" value="1"/>
</dbReference>
<dbReference type="AlphaFoldDB" id="A0A9W4TT67"/>